<dbReference type="AlphaFoldDB" id="A0A814CPJ5"/>
<protein>
    <submittedName>
        <fullName evidence="3">Uncharacterized protein</fullName>
    </submittedName>
</protein>
<feature type="chain" id="PRO_5032752475" evidence="2">
    <location>
        <begin position="20"/>
        <end position="110"/>
    </location>
</feature>
<dbReference type="Proteomes" id="UP000663832">
    <property type="component" value="Unassembled WGS sequence"/>
</dbReference>
<sequence length="110" mass="13217">MKKILVLFIACLLISVTESNLRRRRQYGGYNIVQQYDNQYGLYGPGGQGWVNNYNNRYPNPNYAWNNNWNWNQGNRRPEWYYNSSKTIQPSIFYSLIFLLFSIFSFHLNN</sequence>
<evidence type="ECO:0000313" key="3">
    <source>
        <dbReference type="EMBL" id="CAF0943014.1"/>
    </source>
</evidence>
<gene>
    <name evidence="3" type="ORF">QVE165_LOCUS11768</name>
</gene>
<dbReference type="OrthoDB" id="10052647at2759"/>
<organism evidence="3 4">
    <name type="scientific">Adineta steineri</name>
    <dbReference type="NCBI Taxonomy" id="433720"/>
    <lineage>
        <taxon>Eukaryota</taxon>
        <taxon>Metazoa</taxon>
        <taxon>Spiralia</taxon>
        <taxon>Gnathifera</taxon>
        <taxon>Rotifera</taxon>
        <taxon>Eurotatoria</taxon>
        <taxon>Bdelloidea</taxon>
        <taxon>Adinetida</taxon>
        <taxon>Adinetidae</taxon>
        <taxon>Adineta</taxon>
    </lineage>
</organism>
<evidence type="ECO:0000256" key="1">
    <source>
        <dbReference type="SAM" id="Phobius"/>
    </source>
</evidence>
<feature type="transmembrane region" description="Helical" evidence="1">
    <location>
        <begin position="91"/>
        <end position="108"/>
    </location>
</feature>
<evidence type="ECO:0000256" key="2">
    <source>
        <dbReference type="SAM" id="SignalP"/>
    </source>
</evidence>
<evidence type="ECO:0000313" key="4">
    <source>
        <dbReference type="Proteomes" id="UP000663832"/>
    </source>
</evidence>
<keyword evidence="1" id="KW-0472">Membrane</keyword>
<proteinExistence type="predicted"/>
<comment type="caution">
    <text evidence="3">The sequence shown here is derived from an EMBL/GenBank/DDBJ whole genome shotgun (WGS) entry which is preliminary data.</text>
</comment>
<feature type="signal peptide" evidence="2">
    <location>
        <begin position="1"/>
        <end position="19"/>
    </location>
</feature>
<accession>A0A814CPJ5</accession>
<keyword evidence="2" id="KW-0732">Signal</keyword>
<keyword evidence="1" id="KW-0812">Transmembrane</keyword>
<name>A0A814CPJ5_9BILA</name>
<reference evidence="3" key="1">
    <citation type="submission" date="2021-02" db="EMBL/GenBank/DDBJ databases">
        <authorList>
            <person name="Nowell W R."/>
        </authorList>
    </citation>
    <scope>NUCLEOTIDE SEQUENCE</scope>
</reference>
<keyword evidence="1" id="KW-1133">Transmembrane helix</keyword>
<keyword evidence="4" id="KW-1185">Reference proteome</keyword>
<dbReference type="EMBL" id="CAJNOM010000057">
    <property type="protein sequence ID" value="CAF0943014.1"/>
    <property type="molecule type" value="Genomic_DNA"/>
</dbReference>